<evidence type="ECO:0000256" key="1">
    <source>
        <dbReference type="ARBA" id="ARBA00022845"/>
    </source>
</evidence>
<proteinExistence type="predicted"/>
<dbReference type="GO" id="GO:0006417">
    <property type="term" value="P:regulation of translation"/>
    <property type="evidence" value="ECO:0007669"/>
    <property type="project" value="UniProtKB-KW"/>
</dbReference>
<dbReference type="PROSITE" id="PS50296">
    <property type="entry name" value="SUI1"/>
    <property type="match status" value="1"/>
</dbReference>
<dbReference type="CDD" id="cd11567">
    <property type="entry name" value="YciH_like"/>
    <property type="match status" value="1"/>
</dbReference>
<evidence type="ECO:0000256" key="2">
    <source>
        <dbReference type="ARBA" id="ARBA00022917"/>
    </source>
</evidence>
<organism evidence="4 5">
    <name type="scientific">Candidatus Nitrosocosmicus oleophilus</name>
    <dbReference type="NCBI Taxonomy" id="1353260"/>
    <lineage>
        <taxon>Archaea</taxon>
        <taxon>Nitrososphaerota</taxon>
        <taxon>Nitrososphaeria</taxon>
        <taxon>Nitrososphaerales</taxon>
        <taxon>Nitrososphaeraceae</taxon>
        <taxon>Candidatus Nitrosocosmicus</taxon>
    </lineage>
</organism>
<evidence type="ECO:0000259" key="3">
    <source>
        <dbReference type="PROSITE" id="PS50296"/>
    </source>
</evidence>
<dbReference type="InterPro" id="IPR001950">
    <property type="entry name" value="SUI1"/>
</dbReference>
<evidence type="ECO:0000313" key="5">
    <source>
        <dbReference type="Proteomes" id="UP000058925"/>
    </source>
</evidence>
<keyword evidence="4" id="KW-0396">Initiation factor</keyword>
<keyword evidence="2" id="KW-0648">Protein biosynthesis</keyword>
<feature type="domain" description="SUI1" evidence="3">
    <location>
        <begin position="21"/>
        <end position="86"/>
    </location>
</feature>
<dbReference type="GO" id="GO:0003743">
    <property type="term" value="F:translation initiation factor activity"/>
    <property type="evidence" value="ECO:0007669"/>
    <property type="project" value="UniProtKB-KW"/>
</dbReference>
<sequence length="95" mass="10765">MADENSFDDLLKKLDEDEIKIIVQLYVIKRGKRVTNIKGFTDQEKMESIAHELKKTIGTGGTAKNGMIVLQGDHRSKVTEFLLTKGYPRESIEVI</sequence>
<dbReference type="Gene3D" id="3.30.780.10">
    <property type="entry name" value="SUI1-like domain"/>
    <property type="match status" value="1"/>
</dbReference>
<dbReference type="Pfam" id="PF01253">
    <property type="entry name" value="SUI1"/>
    <property type="match status" value="1"/>
</dbReference>
<keyword evidence="5" id="KW-1185">Reference proteome</keyword>
<dbReference type="KEGG" id="taa:NMY3_01293"/>
<accession>A0A654LWV8</accession>
<evidence type="ECO:0000313" key="4">
    <source>
        <dbReference type="EMBL" id="ALI35497.1"/>
    </source>
</evidence>
<dbReference type="OrthoDB" id="11182at2157"/>
<dbReference type="EMBL" id="CP012850">
    <property type="protein sequence ID" value="ALI35497.1"/>
    <property type="molecule type" value="Genomic_DNA"/>
</dbReference>
<dbReference type="SUPFAM" id="SSF55159">
    <property type="entry name" value="eIF1-like"/>
    <property type="match status" value="1"/>
</dbReference>
<dbReference type="AlphaFoldDB" id="A0A654LWV8"/>
<protein>
    <submittedName>
        <fullName evidence="4">Translation initiation factor Sui1</fullName>
    </submittedName>
</protein>
<dbReference type="GeneID" id="60421365"/>
<reference evidence="5" key="1">
    <citation type="submission" date="2015-10" db="EMBL/GenBank/DDBJ databases">
        <title>Niche specialization of a soil ammonia-oxidizing archaeon, Candidatus Nitrosocosmicus oleophilus.</title>
        <authorList>
            <person name="Jung M.-Y."/>
            <person name="Rhee S.-K."/>
        </authorList>
    </citation>
    <scope>NUCLEOTIDE SEQUENCE [LARGE SCALE GENOMIC DNA]</scope>
    <source>
        <strain evidence="5">MY3</strain>
    </source>
</reference>
<dbReference type="RefSeq" id="WP_196817949.1">
    <property type="nucleotide sequence ID" value="NZ_CP012850.1"/>
</dbReference>
<dbReference type="InterPro" id="IPR036877">
    <property type="entry name" value="SUI1_dom_sf"/>
</dbReference>
<name>A0A654LWV8_9ARCH</name>
<gene>
    <name evidence="4" type="ORF">NMY3_01293</name>
</gene>
<dbReference type="InterPro" id="IPR005872">
    <property type="entry name" value="SUI1_arc_bac"/>
</dbReference>
<keyword evidence="1" id="KW-0810">Translation regulation</keyword>
<dbReference type="Proteomes" id="UP000058925">
    <property type="component" value="Chromosome"/>
</dbReference>